<dbReference type="Pfam" id="PF07853">
    <property type="entry name" value="DUF1648"/>
    <property type="match status" value="1"/>
</dbReference>
<feature type="transmembrane region" description="Helical" evidence="1">
    <location>
        <begin position="193"/>
        <end position="212"/>
    </location>
</feature>
<dbReference type="InterPro" id="IPR012867">
    <property type="entry name" value="DUF1648"/>
</dbReference>
<dbReference type="Proteomes" id="UP001589667">
    <property type="component" value="Unassembled WGS sequence"/>
</dbReference>
<feature type="transmembrane region" description="Helical" evidence="1">
    <location>
        <begin position="95"/>
        <end position="117"/>
    </location>
</feature>
<feature type="transmembrane region" description="Helical" evidence="1">
    <location>
        <begin position="132"/>
        <end position="153"/>
    </location>
</feature>
<evidence type="ECO:0000313" key="3">
    <source>
        <dbReference type="EMBL" id="MFB9643635.1"/>
    </source>
</evidence>
<feature type="transmembrane region" description="Helical" evidence="1">
    <location>
        <begin position="57"/>
        <end position="83"/>
    </location>
</feature>
<dbReference type="RefSeq" id="WP_157425402.1">
    <property type="nucleotide sequence ID" value="NZ_BAAANI010000003.1"/>
</dbReference>
<feature type="transmembrane region" description="Helical" evidence="1">
    <location>
        <begin position="218"/>
        <end position="239"/>
    </location>
</feature>
<evidence type="ECO:0000313" key="4">
    <source>
        <dbReference type="Proteomes" id="UP001589667"/>
    </source>
</evidence>
<keyword evidence="1" id="KW-1133">Transmembrane helix</keyword>
<keyword evidence="4" id="KW-1185">Reference proteome</keyword>
<gene>
    <name evidence="3" type="ORF">ACFFQV_15185</name>
</gene>
<feature type="domain" description="DUF1648" evidence="2">
    <location>
        <begin position="25"/>
        <end position="63"/>
    </location>
</feature>
<protein>
    <submittedName>
        <fullName evidence="3">DUF1648 domain-containing protein</fullName>
    </submittedName>
</protein>
<keyword evidence="1" id="KW-0812">Transmembrane</keyword>
<feature type="transmembrane region" description="Helical" evidence="1">
    <location>
        <begin position="14"/>
        <end position="37"/>
    </location>
</feature>
<organism evidence="3 4">
    <name type="scientific">Agromyces lapidis</name>
    <dbReference type="NCBI Taxonomy" id="279574"/>
    <lineage>
        <taxon>Bacteria</taxon>
        <taxon>Bacillati</taxon>
        <taxon>Actinomycetota</taxon>
        <taxon>Actinomycetes</taxon>
        <taxon>Micrococcales</taxon>
        <taxon>Microbacteriaceae</taxon>
        <taxon>Agromyces</taxon>
    </lineage>
</organism>
<name>A0ABV5STF4_9MICO</name>
<reference evidence="3 4" key="1">
    <citation type="submission" date="2024-09" db="EMBL/GenBank/DDBJ databases">
        <authorList>
            <person name="Sun Q."/>
            <person name="Mori K."/>
        </authorList>
    </citation>
    <scope>NUCLEOTIDE SEQUENCE [LARGE SCALE GENOMIC DNA]</scope>
    <source>
        <strain evidence="3 4">JCM 14321</strain>
    </source>
</reference>
<comment type="caution">
    <text evidence="3">The sequence shown here is derived from an EMBL/GenBank/DDBJ whole genome shotgun (WGS) entry which is preliminary data.</text>
</comment>
<proteinExistence type="predicted"/>
<sequence length="337" mass="35199">MTDSTEFRTARRRYLLVAGVAPLLVAVVAVALMVSWLPEVPSTVATHWSGDGTPDGFAPAWTVPLGAALLSLGLAALFAVIMLTGTRDGRWGPNLRLLAAFSIGTTVLLDVCLTWSLGMQRGLDDPAEAPGMLLPVLAGTALGLLAGVAGWFAQPAVTVSGDRPAPTVEALRLAPGERAVWARTTTMARGAKIAIVASFTALALGALVVAALGSPVWWAMLATAALLALLACATFVFRVRIDEHGLVARSPLGFPRFQVPLDEVQGVAVTMVSPTAEFGGWGIRVGADGALGIILRAGEALEVSRTRGRRFVVTIDDAATAAALLEALSERARERRH</sequence>
<dbReference type="EMBL" id="JBHMBL010000003">
    <property type="protein sequence ID" value="MFB9643635.1"/>
    <property type="molecule type" value="Genomic_DNA"/>
</dbReference>
<accession>A0ABV5STF4</accession>
<evidence type="ECO:0000259" key="2">
    <source>
        <dbReference type="Pfam" id="PF07853"/>
    </source>
</evidence>
<evidence type="ECO:0000256" key="1">
    <source>
        <dbReference type="SAM" id="Phobius"/>
    </source>
</evidence>
<keyword evidence="1" id="KW-0472">Membrane</keyword>